<gene>
    <name evidence="1" type="ORF">FAZ95_03170</name>
</gene>
<accession>A0A4P8IKN7</accession>
<evidence type="ECO:0000313" key="1">
    <source>
        <dbReference type="EMBL" id="QCP48277.1"/>
    </source>
</evidence>
<dbReference type="RefSeq" id="WP_137331119.1">
    <property type="nucleotide sequence ID" value="NZ_CP040077.1"/>
</dbReference>
<dbReference type="Proteomes" id="UP000298656">
    <property type="component" value="Chromosome 1"/>
</dbReference>
<name>A0A4P8IKN7_9BURK</name>
<keyword evidence="2" id="KW-1185">Reference proteome</keyword>
<reference evidence="1 2" key="1">
    <citation type="submission" date="2019-05" db="EMBL/GenBank/DDBJ databases">
        <title>Burkholderia sp. DHOD12, isolated from subtropical forest soil.</title>
        <authorList>
            <person name="Gao Z.-H."/>
            <person name="Qiu L.-H."/>
        </authorList>
    </citation>
    <scope>NUCLEOTIDE SEQUENCE [LARGE SCALE GENOMIC DNA]</scope>
    <source>
        <strain evidence="1 2">DHOD12</strain>
    </source>
</reference>
<dbReference type="EMBL" id="CP040077">
    <property type="protein sequence ID" value="QCP48277.1"/>
    <property type="molecule type" value="Genomic_DNA"/>
</dbReference>
<dbReference type="KEGG" id="tvl:FAZ95_03170"/>
<evidence type="ECO:0000313" key="2">
    <source>
        <dbReference type="Proteomes" id="UP000298656"/>
    </source>
</evidence>
<dbReference type="AlphaFoldDB" id="A0A4P8IKN7"/>
<proteinExistence type="predicted"/>
<sequence>MLDVKPLKEYLVFYSPPLTGLEVTVKKFLCLLVVACATLAISAPASYGCDEGSYNNQSGTGK</sequence>
<organism evidence="1 2">
    <name type="scientific">Trinickia violacea</name>
    <dbReference type="NCBI Taxonomy" id="2571746"/>
    <lineage>
        <taxon>Bacteria</taxon>
        <taxon>Pseudomonadati</taxon>
        <taxon>Pseudomonadota</taxon>
        <taxon>Betaproteobacteria</taxon>
        <taxon>Burkholderiales</taxon>
        <taxon>Burkholderiaceae</taxon>
        <taxon>Trinickia</taxon>
    </lineage>
</organism>
<protein>
    <submittedName>
        <fullName evidence="1">Uncharacterized protein</fullName>
    </submittedName>
</protein>